<sequence>MKYYTKQHINPIAIALREEKLVKNHYSFIECKIQKGGLYCYGKYQPTDDSKIYHYRIRYMPTSRPFVTVTDPIIEYNDDIHMFPKDNSLCLYHSSDLVWNSSCHLHNTIIPWTHEWFVFYELYLFTGKWLHPFVPHKKEEKYNSK</sequence>
<evidence type="ECO:0000313" key="2">
    <source>
        <dbReference type="EMBL" id="MPM27564.1"/>
    </source>
</evidence>
<reference evidence="2" key="1">
    <citation type="submission" date="2019-08" db="EMBL/GenBank/DDBJ databases">
        <authorList>
            <person name="Kucharzyk K."/>
            <person name="Murdoch R.W."/>
            <person name="Higgins S."/>
            <person name="Loffler F."/>
        </authorList>
    </citation>
    <scope>NUCLEOTIDE SEQUENCE</scope>
</reference>
<dbReference type="AlphaFoldDB" id="A0A644YNA0"/>
<protein>
    <recommendedName>
        <fullName evidence="1">Type II CBASS E2 protein domain-containing protein</fullName>
    </recommendedName>
</protein>
<comment type="caution">
    <text evidence="2">The sequence shown here is derived from an EMBL/GenBank/DDBJ whole genome shotgun (WGS) entry which is preliminary data.</text>
</comment>
<feature type="domain" description="Type II CBASS E2 protein" evidence="1">
    <location>
        <begin position="20"/>
        <end position="136"/>
    </location>
</feature>
<name>A0A644YNA0_9ZZZZ</name>
<proteinExistence type="predicted"/>
<organism evidence="2">
    <name type="scientific">bioreactor metagenome</name>
    <dbReference type="NCBI Taxonomy" id="1076179"/>
    <lineage>
        <taxon>unclassified sequences</taxon>
        <taxon>metagenomes</taxon>
        <taxon>ecological metagenomes</taxon>
    </lineage>
</organism>
<accession>A0A644YNA0</accession>
<dbReference type="Pfam" id="PF26395">
    <property type="entry name" value="E2-CBASS"/>
    <property type="match status" value="1"/>
</dbReference>
<evidence type="ECO:0000259" key="1">
    <source>
        <dbReference type="Pfam" id="PF26395"/>
    </source>
</evidence>
<dbReference type="EMBL" id="VSSQ01005026">
    <property type="protein sequence ID" value="MPM27564.1"/>
    <property type="molecule type" value="Genomic_DNA"/>
</dbReference>
<gene>
    <name evidence="2" type="ORF">SDC9_74076</name>
</gene>
<dbReference type="InterPro" id="IPR058588">
    <property type="entry name" value="E2-CBASS"/>
</dbReference>